<sequence length="61" mass="6660">MSKTVGQWSAGAWLTMIIESSTSRKCPTAVKPLNMVADSQEKRTGNKALKAALRNQLPGYH</sequence>
<dbReference type="Proteomes" id="UP000585363">
    <property type="component" value="Unassembled WGS sequence"/>
</dbReference>
<feature type="region of interest" description="Disordered" evidence="1">
    <location>
        <begin position="41"/>
        <end position="61"/>
    </location>
</feature>
<gene>
    <name evidence="2" type="ORF">GW590_09640</name>
</gene>
<accession>A0A848MLQ4</accession>
<evidence type="ECO:0000313" key="2">
    <source>
        <dbReference type="EMBL" id="NMP27124.1"/>
    </source>
</evidence>
<reference evidence="2 3" key="2">
    <citation type="submission" date="2020-06" db="EMBL/GenBank/DDBJ databases">
        <title>Polyphasic characterization of a Rahnella strain isolated from tree sap.</title>
        <authorList>
            <person name="Kim I.S."/>
        </authorList>
    </citation>
    <scope>NUCLEOTIDE SEQUENCE [LARGE SCALE GENOMIC DNA]</scope>
    <source>
        <strain evidence="2 3">SAP-1</strain>
    </source>
</reference>
<proteinExistence type="predicted"/>
<reference evidence="2 3" key="1">
    <citation type="submission" date="2020-01" db="EMBL/GenBank/DDBJ databases">
        <authorList>
            <person name="Lee S.D."/>
        </authorList>
    </citation>
    <scope>NUCLEOTIDE SEQUENCE [LARGE SCALE GENOMIC DNA]</scope>
    <source>
        <strain evidence="2 3">SAP-1</strain>
    </source>
</reference>
<evidence type="ECO:0000313" key="3">
    <source>
        <dbReference type="Proteomes" id="UP000585363"/>
    </source>
</evidence>
<dbReference type="RefSeq" id="WP_169402805.1">
    <property type="nucleotide sequence ID" value="NZ_JAADJU010000004.1"/>
</dbReference>
<organism evidence="2 3">
    <name type="scientific">Rouxiella aceris</name>
    <dbReference type="NCBI Taxonomy" id="2703884"/>
    <lineage>
        <taxon>Bacteria</taxon>
        <taxon>Pseudomonadati</taxon>
        <taxon>Pseudomonadota</taxon>
        <taxon>Gammaproteobacteria</taxon>
        <taxon>Enterobacterales</taxon>
        <taxon>Yersiniaceae</taxon>
        <taxon>Rouxiella</taxon>
    </lineage>
</organism>
<comment type="caution">
    <text evidence="2">The sequence shown here is derived from an EMBL/GenBank/DDBJ whole genome shotgun (WGS) entry which is preliminary data.</text>
</comment>
<evidence type="ECO:0000256" key="1">
    <source>
        <dbReference type="SAM" id="MobiDB-lite"/>
    </source>
</evidence>
<protein>
    <submittedName>
        <fullName evidence="2">Uncharacterized protein</fullName>
    </submittedName>
</protein>
<keyword evidence="3" id="KW-1185">Reference proteome</keyword>
<dbReference type="AlphaFoldDB" id="A0A848MLQ4"/>
<name>A0A848MLQ4_9GAMM</name>
<dbReference type="EMBL" id="JAADJU010000004">
    <property type="protein sequence ID" value="NMP27124.1"/>
    <property type="molecule type" value="Genomic_DNA"/>
</dbReference>